<proteinExistence type="predicted"/>
<name>A0ABV9HR07_9MICO</name>
<dbReference type="Proteomes" id="UP001596011">
    <property type="component" value="Unassembled WGS sequence"/>
</dbReference>
<dbReference type="InterPro" id="IPR002052">
    <property type="entry name" value="DNA_methylase_N6_adenine_CS"/>
</dbReference>
<dbReference type="EMBL" id="JBHSFI010000012">
    <property type="protein sequence ID" value="MFC4632100.1"/>
    <property type="molecule type" value="Genomic_DNA"/>
</dbReference>
<dbReference type="SUPFAM" id="SSF53335">
    <property type="entry name" value="S-adenosyl-L-methionine-dependent methyltransferases"/>
    <property type="match status" value="1"/>
</dbReference>
<accession>A0ABV9HR07</accession>
<dbReference type="CDD" id="cd02440">
    <property type="entry name" value="AdoMet_MTases"/>
    <property type="match status" value="1"/>
</dbReference>
<dbReference type="PIRSF" id="PIRSF004553">
    <property type="entry name" value="CHP00095"/>
    <property type="match status" value="1"/>
</dbReference>
<dbReference type="PROSITE" id="PS00092">
    <property type="entry name" value="N6_MTASE"/>
    <property type="match status" value="1"/>
</dbReference>
<evidence type="ECO:0000313" key="5">
    <source>
        <dbReference type="Proteomes" id="UP001596011"/>
    </source>
</evidence>
<dbReference type="InterPro" id="IPR004398">
    <property type="entry name" value="RNA_MeTrfase_RsmD"/>
</dbReference>
<feature type="region of interest" description="Disordered" evidence="3">
    <location>
        <begin position="198"/>
        <end position="227"/>
    </location>
</feature>
<evidence type="ECO:0000256" key="3">
    <source>
        <dbReference type="SAM" id="MobiDB-lite"/>
    </source>
</evidence>
<evidence type="ECO:0000256" key="2">
    <source>
        <dbReference type="ARBA" id="ARBA00022679"/>
    </source>
</evidence>
<comment type="caution">
    <text evidence="4">The sequence shown here is derived from an EMBL/GenBank/DDBJ whole genome shotgun (WGS) entry which is preliminary data.</text>
</comment>
<keyword evidence="5" id="KW-1185">Reference proteome</keyword>
<dbReference type="NCBIfam" id="TIGR00095">
    <property type="entry name" value="16S rRNA (guanine(966)-N(2))-methyltransferase RsmD"/>
    <property type="match status" value="1"/>
</dbReference>
<dbReference type="PANTHER" id="PTHR43542">
    <property type="entry name" value="METHYLTRANSFERASE"/>
    <property type="match status" value="1"/>
</dbReference>
<keyword evidence="2 4" id="KW-0808">Transferase</keyword>
<keyword evidence="1 4" id="KW-0489">Methyltransferase</keyword>
<dbReference type="InterPro" id="IPR029063">
    <property type="entry name" value="SAM-dependent_MTases_sf"/>
</dbReference>
<dbReference type="GO" id="GO:0052913">
    <property type="term" value="F:16S rRNA (guanine(966)-N(2))-methyltransferase activity"/>
    <property type="evidence" value="ECO:0007669"/>
    <property type="project" value="UniProtKB-EC"/>
</dbReference>
<dbReference type="RefSeq" id="WP_377142411.1">
    <property type="nucleotide sequence ID" value="NZ_JBHSFI010000012.1"/>
</dbReference>
<dbReference type="Gene3D" id="3.40.50.150">
    <property type="entry name" value="Vaccinia Virus protein VP39"/>
    <property type="match status" value="1"/>
</dbReference>
<protein>
    <submittedName>
        <fullName evidence="4">16S rRNA (Guanine(966)-N(2))-methyltransferase RsmD</fullName>
        <ecNumber evidence="4">2.1.1.171</ecNumber>
    </submittedName>
</protein>
<evidence type="ECO:0000313" key="4">
    <source>
        <dbReference type="EMBL" id="MFC4632100.1"/>
    </source>
</evidence>
<organism evidence="4 5">
    <name type="scientific">Promicromonospora alba</name>
    <dbReference type="NCBI Taxonomy" id="1616110"/>
    <lineage>
        <taxon>Bacteria</taxon>
        <taxon>Bacillati</taxon>
        <taxon>Actinomycetota</taxon>
        <taxon>Actinomycetes</taxon>
        <taxon>Micrococcales</taxon>
        <taxon>Promicromonosporaceae</taxon>
        <taxon>Promicromonospora</taxon>
    </lineage>
</organism>
<reference evidence="5" key="1">
    <citation type="journal article" date="2019" name="Int. J. Syst. Evol. Microbiol.">
        <title>The Global Catalogue of Microorganisms (GCM) 10K type strain sequencing project: providing services to taxonomists for standard genome sequencing and annotation.</title>
        <authorList>
            <consortium name="The Broad Institute Genomics Platform"/>
            <consortium name="The Broad Institute Genome Sequencing Center for Infectious Disease"/>
            <person name="Wu L."/>
            <person name="Ma J."/>
        </authorList>
    </citation>
    <scope>NUCLEOTIDE SEQUENCE [LARGE SCALE GENOMIC DNA]</scope>
    <source>
        <strain evidence="5">CCUG 42722</strain>
    </source>
</reference>
<sequence length="227" mass="22963">MTRIVAGELGGRSIAVPGKGTRPTSDRVREAIFSRLEHLGVLDGARVLDLYAGSGALGLEAASRGAVSVTLVDSARPAADVARRNVAGLGLTTVRVVAETAERFAAALAGAGSRPGSGAVSRAASGTTAALDLVFLDPPYDLDEDALVTVLTHLAAPGVLADGAVVVVERSIRTPEPAWPAGLAAFARKDYGDTAVYYAEPSATEPSATEPSAAEPSDADPSDSVDA</sequence>
<evidence type="ECO:0000256" key="1">
    <source>
        <dbReference type="ARBA" id="ARBA00022603"/>
    </source>
</evidence>
<gene>
    <name evidence="4" type="primary">rsmD</name>
    <name evidence="4" type="ORF">ACFO6V_27915</name>
</gene>
<dbReference type="EC" id="2.1.1.171" evidence="4"/>
<feature type="compositionally biased region" description="Acidic residues" evidence="3">
    <location>
        <begin position="217"/>
        <end position="227"/>
    </location>
</feature>
<dbReference type="Pfam" id="PF03602">
    <property type="entry name" value="Cons_hypoth95"/>
    <property type="match status" value="1"/>
</dbReference>
<dbReference type="PANTHER" id="PTHR43542:SF1">
    <property type="entry name" value="METHYLTRANSFERASE"/>
    <property type="match status" value="1"/>
</dbReference>